<dbReference type="EMBL" id="BMIW01000049">
    <property type="protein sequence ID" value="GGG17655.1"/>
    <property type="molecule type" value="Genomic_DNA"/>
</dbReference>
<keyword evidence="1" id="KW-1133">Transmembrane helix</keyword>
<sequence>MLQMPGTGRGINDMKKVYQWVIIALILIILGFIVWTSTSDKISATIFIIYLLTIFTIGKFLKMKKAFKTALVVGVNLLFVCYLLFKFLS</sequence>
<evidence type="ECO:0000313" key="3">
    <source>
        <dbReference type="Proteomes" id="UP000608420"/>
    </source>
</evidence>
<evidence type="ECO:0000313" key="2">
    <source>
        <dbReference type="EMBL" id="GGG17655.1"/>
    </source>
</evidence>
<keyword evidence="3" id="KW-1185">Reference proteome</keyword>
<keyword evidence="1" id="KW-0472">Membrane</keyword>
<evidence type="ECO:0008006" key="4">
    <source>
        <dbReference type="Google" id="ProtNLM"/>
    </source>
</evidence>
<keyword evidence="1" id="KW-0812">Transmembrane</keyword>
<proteinExistence type="predicted"/>
<reference evidence="3" key="1">
    <citation type="journal article" date="2019" name="Int. J. Syst. Evol. Microbiol.">
        <title>The Global Catalogue of Microorganisms (GCM) 10K type strain sequencing project: providing services to taxonomists for standard genome sequencing and annotation.</title>
        <authorList>
            <consortium name="The Broad Institute Genomics Platform"/>
            <consortium name="The Broad Institute Genome Sequencing Center for Infectious Disease"/>
            <person name="Wu L."/>
            <person name="Ma J."/>
        </authorList>
    </citation>
    <scope>NUCLEOTIDE SEQUENCE [LARGE SCALE GENOMIC DNA]</scope>
    <source>
        <strain evidence="3">CGMCC 1.15420</strain>
    </source>
</reference>
<evidence type="ECO:0000256" key="1">
    <source>
        <dbReference type="SAM" id="Phobius"/>
    </source>
</evidence>
<gene>
    <name evidence="2" type="ORF">GCM10010913_44700</name>
</gene>
<feature type="transmembrane region" description="Helical" evidence="1">
    <location>
        <begin position="42"/>
        <end position="61"/>
    </location>
</feature>
<feature type="transmembrane region" description="Helical" evidence="1">
    <location>
        <begin position="70"/>
        <end position="88"/>
    </location>
</feature>
<feature type="transmembrane region" description="Helical" evidence="1">
    <location>
        <begin position="17"/>
        <end position="36"/>
    </location>
</feature>
<organism evidence="2 3">
    <name type="scientific">Paenibacillus aceti</name>
    <dbReference type="NCBI Taxonomy" id="1820010"/>
    <lineage>
        <taxon>Bacteria</taxon>
        <taxon>Bacillati</taxon>
        <taxon>Bacillota</taxon>
        <taxon>Bacilli</taxon>
        <taxon>Bacillales</taxon>
        <taxon>Paenibacillaceae</taxon>
        <taxon>Paenibacillus</taxon>
    </lineage>
</organism>
<name>A0ABQ1W737_9BACL</name>
<comment type="caution">
    <text evidence="2">The sequence shown here is derived from an EMBL/GenBank/DDBJ whole genome shotgun (WGS) entry which is preliminary data.</text>
</comment>
<dbReference type="Proteomes" id="UP000608420">
    <property type="component" value="Unassembled WGS sequence"/>
</dbReference>
<accession>A0ABQ1W737</accession>
<protein>
    <recommendedName>
        <fullName evidence="4">DUF3953 domain-containing protein</fullName>
    </recommendedName>
</protein>